<feature type="transmembrane region" description="Helical" evidence="1">
    <location>
        <begin position="12"/>
        <end position="29"/>
    </location>
</feature>
<accession>A0A7Y3VZU5</accession>
<reference evidence="2 3" key="1">
    <citation type="submission" date="2020-05" db="EMBL/GenBank/DDBJ databases">
        <title>Draft genome of Flavobacterium sp. IMCC34852.</title>
        <authorList>
            <person name="Song J."/>
            <person name="Cho J.-C."/>
        </authorList>
    </citation>
    <scope>NUCLEOTIDE SEQUENCE [LARGE SCALE GENOMIC DNA]</scope>
    <source>
        <strain evidence="2 3">IMCC34852</strain>
    </source>
</reference>
<feature type="transmembrane region" description="Helical" evidence="1">
    <location>
        <begin position="65"/>
        <end position="84"/>
    </location>
</feature>
<dbReference type="AlphaFoldDB" id="A0A7Y3VZU5"/>
<name>A0A7Y3VZU5_9FLAO</name>
<evidence type="ECO:0000313" key="2">
    <source>
        <dbReference type="EMBL" id="NNT72871.1"/>
    </source>
</evidence>
<sequence>MDNQTIKEGKTIAIISYILLFGPLIAISMNSENKNPYASFHLRQGLGLTITFILLGVSISHFENFMIAASMWVFISVLAMYGIFSAAMGKTTNLPILGSLFQKTFKSL</sequence>
<proteinExistence type="predicted"/>
<comment type="caution">
    <text evidence="2">The sequence shown here is derived from an EMBL/GenBank/DDBJ whole genome shotgun (WGS) entry which is preliminary data.</text>
</comment>
<organism evidence="2 3">
    <name type="scientific">Flavobacterium rivulicola</name>
    <dbReference type="NCBI Taxonomy" id="2732161"/>
    <lineage>
        <taxon>Bacteria</taxon>
        <taxon>Pseudomonadati</taxon>
        <taxon>Bacteroidota</taxon>
        <taxon>Flavobacteriia</taxon>
        <taxon>Flavobacteriales</taxon>
        <taxon>Flavobacteriaceae</taxon>
        <taxon>Flavobacterium</taxon>
    </lineage>
</organism>
<dbReference type="RefSeq" id="WP_171223034.1">
    <property type="nucleotide sequence ID" value="NZ_CP121446.1"/>
</dbReference>
<keyword evidence="3" id="KW-1185">Reference proteome</keyword>
<evidence type="ECO:0000313" key="3">
    <source>
        <dbReference type="Proteomes" id="UP000536509"/>
    </source>
</evidence>
<dbReference type="EMBL" id="JABEVX010000008">
    <property type="protein sequence ID" value="NNT72871.1"/>
    <property type="molecule type" value="Genomic_DNA"/>
</dbReference>
<keyword evidence="1" id="KW-0472">Membrane</keyword>
<keyword evidence="1" id="KW-1133">Transmembrane helix</keyword>
<gene>
    <name evidence="2" type="ORF">HKT18_11645</name>
</gene>
<evidence type="ECO:0000256" key="1">
    <source>
        <dbReference type="SAM" id="Phobius"/>
    </source>
</evidence>
<evidence type="ECO:0008006" key="4">
    <source>
        <dbReference type="Google" id="ProtNLM"/>
    </source>
</evidence>
<feature type="transmembrane region" description="Helical" evidence="1">
    <location>
        <begin position="41"/>
        <end position="59"/>
    </location>
</feature>
<protein>
    <recommendedName>
        <fullName evidence="4">DUF4870 domain-containing protein</fullName>
    </recommendedName>
</protein>
<dbReference type="Proteomes" id="UP000536509">
    <property type="component" value="Unassembled WGS sequence"/>
</dbReference>
<keyword evidence="1" id="KW-0812">Transmembrane</keyword>